<dbReference type="InterPro" id="IPR003441">
    <property type="entry name" value="NAC-dom"/>
</dbReference>
<protein>
    <recommendedName>
        <fullName evidence="6">NAC domain-containing protein</fullName>
    </recommendedName>
</protein>
<dbReference type="GO" id="GO:0005634">
    <property type="term" value="C:nucleus"/>
    <property type="evidence" value="ECO:0007669"/>
    <property type="project" value="UniProtKB-SubCell"/>
</dbReference>
<dbReference type="InterPro" id="IPR036093">
    <property type="entry name" value="NAC_dom_sf"/>
</dbReference>
<evidence type="ECO:0000256" key="2">
    <source>
        <dbReference type="ARBA" id="ARBA00023015"/>
    </source>
</evidence>
<evidence type="ECO:0000256" key="5">
    <source>
        <dbReference type="ARBA" id="ARBA00023242"/>
    </source>
</evidence>
<dbReference type="Gene3D" id="2.170.150.80">
    <property type="entry name" value="NAC domain"/>
    <property type="match status" value="1"/>
</dbReference>
<dbReference type="Pfam" id="PF02365">
    <property type="entry name" value="NAM"/>
    <property type="match status" value="1"/>
</dbReference>
<sequence length="334" mass="38083">MVLVMDDEESNNVERFDDVVLPGFRFHPTDEELVSFYLKRKVLHKSLPFELIKKVDIYKYDPWDLPKLAAMGEKEWYFYCPRDRKYRNSTRPNRVTGGGFWKATGTDRPIYSLDSTRCIGLKKSLVFYRGRAAKGVKTDWMMHEFRLPSLSDSHNSSYPNYNNKKQQHNDNSKEIPSTDAWAICRIFKKTNSVSSQRSITQSWLYPTVPETNQYNSQSQTATLLASTDVLSNIATRQNHVSSPVNEPASFTESAAAYFASQMLGVPYNTARNSGTGDAIFLRNSETGDALFFSNNETNYFNNMTHELSNVRSLVESGFETRAGEMSATSYSTNN</sequence>
<evidence type="ECO:0000256" key="1">
    <source>
        <dbReference type="ARBA" id="ARBA00004123"/>
    </source>
</evidence>
<feature type="domain" description="NAC" evidence="6">
    <location>
        <begin position="20"/>
        <end position="189"/>
    </location>
</feature>
<organism evidence="7 8">
    <name type="scientific">Thlaspi arvense</name>
    <name type="common">Field penny-cress</name>
    <dbReference type="NCBI Taxonomy" id="13288"/>
    <lineage>
        <taxon>Eukaryota</taxon>
        <taxon>Viridiplantae</taxon>
        <taxon>Streptophyta</taxon>
        <taxon>Embryophyta</taxon>
        <taxon>Tracheophyta</taxon>
        <taxon>Spermatophyta</taxon>
        <taxon>Magnoliopsida</taxon>
        <taxon>eudicotyledons</taxon>
        <taxon>Gunneridae</taxon>
        <taxon>Pentapetalae</taxon>
        <taxon>rosids</taxon>
        <taxon>malvids</taxon>
        <taxon>Brassicales</taxon>
        <taxon>Brassicaceae</taxon>
        <taxon>Thlaspideae</taxon>
        <taxon>Thlaspi</taxon>
    </lineage>
</organism>
<keyword evidence="3" id="KW-0238">DNA-binding</keyword>
<keyword evidence="4" id="KW-0804">Transcription</keyword>
<evidence type="ECO:0000256" key="3">
    <source>
        <dbReference type="ARBA" id="ARBA00023125"/>
    </source>
</evidence>
<proteinExistence type="predicted"/>
<name>A0AAU9TD17_THLAR</name>
<keyword evidence="8" id="KW-1185">Reference proteome</keyword>
<keyword evidence="5" id="KW-0539">Nucleus</keyword>
<dbReference type="GO" id="GO:0006355">
    <property type="term" value="P:regulation of DNA-templated transcription"/>
    <property type="evidence" value="ECO:0007669"/>
    <property type="project" value="InterPro"/>
</dbReference>
<gene>
    <name evidence="7" type="ORF">TAV2_LOCUS25385</name>
</gene>
<evidence type="ECO:0000256" key="4">
    <source>
        <dbReference type="ARBA" id="ARBA00023163"/>
    </source>
</evidence>
<dbReference type="AlphaFoldDB" id="A0AAU9TD17"/>
<dbReference type="FunFam" id="2.170.150.80:FF:000007">
    <property type="entry name" value="NAC domain-containing protein 35"/>
    <property type="match status" value="1"/>
</dbReference>
<reference evidence="7 8" key="1">
    <citation type="submission" date="2022-03" db="EMBL/GenBank/DDBJ databases">
        <authorList>
            <person name="Nunn A."/>
            <person name="Chopra R."/>
            <person name="Nunn A."/>
            <person name="Contreras Garrido A."/>
        </authorList>
    </citation>
    <scope>NUCLEOTIDE SEQUENCE [LARGE SCALE GENOMIC DNA]</scope>
</reference>
<evidence type="ECO:0000313" key="7">
    <source>
        <dbReference type="EMBL" id="CAH2079914.1"/>
    </source>
</evidence>
<dbReference type="PANTHER" id="PTHR31744:SF56">
    <property type="entry name" value="NAC DOMAIN-CONTAINING PROTEIN 94-RELATED"/>
    <property type="match status" value="1"/>
</dbReference>
<evidence type="ECO:0000313" key="8">
    <source>
        <dbReference type="Proteomes" id="UP000836841"/>
    </source>
</evidence>
<dbReference type="EMBL" id="OU466863">
    <property type="protein sequence ID" value="CAH2079914.1"/>
    <property type="molecule type" value="Genomic_DNA"/>
</dbReference>
<dbReference type="GO" id="GO:0003677">
    <property type="term" value="F:DNA binding"/>
    <property type="evidence" value="ECO:0007669"/>
    <property type="project" value="UniProtKB-KW"/>
</dbReference>
<dbReference type="SUPFAM" id="SSF101941">
    <property type="entry name" value="NAC domain"/>
    <property type="match status" value="1"/>
</dbReference>
<dbReference type="Proteomes" id="UP000836841">
    <property type="component" value="Chromosome 7"/>
</dbReference>
<accession>A0AAU9TD17</accession>
<evidence type="ECO:0000259" key="6">
    <source>
        <dbReference type="PROSITE" id="PS51005"/>
    </source>
</evidence>
<dbReference type="PROSITE" id="PS51005">
    <property type="entry name" value="NAC"/>
    <property type="match status" value="1"/>
</dbReference>
<keyword evidence="2" id="KW-0805">Transcription regulation</keyword>
<comment type="subcellular location">
    <subcellularLocation>
        <location evidence="1">Nucleus</location>
    </subcellularLocation>
</comment>
<dbReference type="PANTHER" id="PTHR31744">
    <property type="entry name" value="PROTEIN CUP-SHAPED COTYLEDON 2-RELATED"/>
    <property type="match status" value="1"/>
</dbReference>
<dbReference type="GO" id="GO:0099402">
    <property type="term" value="P:plant organ development"/>
    <property type="evidence" value="ECO:0007669"/>
    <property type="project" value="UniProtKB-ARBA"/>
</dbReference>